<evidence type="ECO:0000313" key="3">
    <source>
        <dbReference type="Proteomes" id="UP000540568"/>
    </source>
</evidence>
<proteinExistence type="predicted"/>
<dbReference type="Pfam" id="PF17765">
    <property type="entry name" value="MLTR_LBD"/>
    <property type="match status" value="1"/>
</dbReference>
<evidence type="ECO:0000259" key="1">
    <source>
        <dbReference type="PROSITE" id="PS50943"/>
    </source>
</evidence>
<keyword evidence="3" id="KW-1185">Reference proteome</keyword>
<reference evidence="2 3" key="1">
    <citation type="submission" date="2020-07" db="EMBL/GenBank/DDBJ databases">
        <title>Sequencing the genomes of 1000 actinobacteria strains.</title>
        <authorList>
            <person name="Klenk H.-P."/>
        </authorList>
    </citation>
    <scope>NUCLEOTIDE SEQUENCE [LARGE SCALE GENOMIC DNA]</scope>
    <source>
        <strain evidence="2 3">DSM 44121</strain>
    </source>
</reference>
<dbReference type="EMBL" id="JACGWV010000001">
    <property type="protein sequence ID" value="MBA8807760.1"/>
    <property type="molecule type" value="Genomic_DNA"/>
</dbReference>
<dbReference type="PROSITE" id="PS50943">
    <property type="entry name" value="HTH_CROC1"/>
    <property type="match status" value="1"/>
</dbReference>
<dbReference type="Pfam" id="PF13560">
    <property type="entry name" value="HTH_31"/>
    <property type="match status" value="1"/>
</dbReference>
<dbReference type="Gene3D" id="1.10.260.40">
    <property type="entry name" value="lambda repressor-like DNA-binding domains"/>
    <property type="match status" value="1"/>
</dbReference>
<sequence length="295" mass="32904">MTDQRLGVREFLASRRGRVSPEQSGLPSFGSTRRVPGLRREEVALLAGVSVEYYARMERGNLSNVSDAVLEAVARALQLDEAEHAHLFDLARAAPRRAPRRRRSAPQQVRPVVQRILEAITDAPAWIRNGRQDILAMNELGRALYQPVLATPQRPANAARFTFLDPAARQFLLDWEKNAADTAAALRQEAGRNPHDPALTQLIGELSTRSEEFRVRWAAHDVFLYRSGVKRLRHPVVGELELNFESFELPAEPGLVMVAYAPVPGSPSADSLAMLATWAATLRAQNELRHESRID</sequence>
<dbReference type="RefSeq" id="WP_182615302.1">
    <property type="nucleotide sequence ID" value="NZ_BAAATF010000006.1"/>
</dbReference>
<comment type="caution">
    <text evidence="2">The sequence shown here is derived from an EMBL/GenBank/DDBJ whole genome shotgun (WGS) entry which is preliminary data.</text>
</comment>
<gene>
    <name evidence="2" type="ORF">FHX71_001702</name>
</gene>
<dbReference type="SMART" id="SM00530">
    <property type="entry name" value="HTH_XRE"/>
    <property type="match status" value="1"/>
</dbReference>
<dbReference type="Gene3D" id="3.30.450.180">
    <property type="match status" value="1"/>
</dbReference>
<dbReference type="AlphaFoldDB" id="A0A7W3J7K4"/>
<dbReference type="PANTHER" id="PTHR35010:SF2">
    <property type="entry name" value="BLL4672 PROTEIN"/>
    <property type="match status" value="1"/>
</dbReference>
<organism evidence="2 3">
    <name type="scientific">Promicromonospora sukumoe</name>
    <dbReference type="NCBI Taxonomy" id="88382"/>
    <lineage>
        <taxon>Bacteria</taxon>
        <taxon>Bacillati</taxon>
        <taxon>Actinomycetota</taxon>
        <taxon>Actinomycetes</taxon>
        <taxon>Micrococcales</taxon>
        <taxon>Promicromonosporaceae</taxon>
        <taxon>Promicromonospora</taxon>
    </lineage>
</organism>
<dbReference type="SUPFAM" id="SSF47413">
    <property type="entry name" value="lambda repressor-like DNA-binding domains"/>
    <property type="match status" value="1"/>
</dbReference>
<evidence type="ECO:0000313" key="2">
    <source>
        <dbReference type="EMBL" id="MBA8807760.1"/>
    </source>
</evidence>
<dbReference type="GO" id="GO:0003677">
    <property type="term" value="F:DNA binding"/>
    <property type="evidence" value="ECO:0007669"/>
    <property type="project" value="InterPro"/>
</dbReference>
<dbReference type="CDD" id="cd00093">
    <property type="entry name" value="HTH_XRE"/>
    <property type="match status" value="1"/>
</dbReference>
<dbReference type="InterPro" id="IPR041413">
    <property type="entry name" value="MLTR_LBD"/>
</dbReference>
<name>A0A7W3J7K4_9MICO</name>
<accession>A0A7W3J7K4</accession>
<feature type="domain" description="HTH cro/C1-type" evidence="1">
    <location>
        <begin position="37"/>
        <end position="84"/>
    </location>
</feature>
<dbReference type="PANTHER" id="PTHR35010">
    <property type="entry name" value="BLL4672 PROTEIN-RELATED"/>
    <property type="match status" value="1"/>
</dbReference>
<dbReference type="InterPro" id="IPR001387">
    <property type="entry name" value="Cro/C1-type_HTH"/>
</dbReference>
<dbReference type="Proteomes" id="UP000540568">
    <property type="component" value="Unassembled WGS sequence"/>
</dbReference>
<dbReference type="InterPro" id="IPR010982">
    <property type="entry name" value="Lambda_DNA-bd_dom_sf"/>
</dbReference>
<protein>
    <submittedName>
        <fullName evidence="2">Transcriptional regulator with XRE-family HTH domain</fullName>
    </submittedName>
</protein>